<organism evidence="2 3">
    <name type="scientific">Giardia muris</name>
    <dbReference type="NCBI Taxonomy" id="5742"/>
    <lineage>
        <taxon>Eukaryota</taxon>
        <taxon>Metamonada</taxon>
        <taxon>Diplomonadida</taxon>
        <taxon>Hexamitidae</taxon>
        <taxon>Giardiinae</taxon>
        <taxon>Giardia</taxon>
    </lineage>
</organism>
<sequence length="111" mass="12944">MTDQFLDQEARMDQALTDVYRQGAGLMEVLAENRELRSHLTMALYTVRRLTSECQGDVDRLEEYIDETSGRQQDRRRDWRVVGLLALFCCLILFMGRIVSLANAAFRYAYL</sequence>
<accession>A0A4Z1SL11</accession>
<dbReference type="AlphaFoldDB" id="A0A4Z1SL11"/>
<dbReference type="Proteomes" id="UP000315496">
    <property type="component" value="Chromosome 5"/>
</dbReference>
<comment type="caution">
    <text evidence="2">The sequence shown here is derived from an EMBL/GenBank/DDBJ whole genome shotgun (WGS) entry which is preliminary data.</text>
</comment>
<keyword evidence="1" id="KW-1133">Transmembrane helix</keyword>
<dbReference type="EMBL" id="VDLU01000005">
    <property type="protein sequence ID" value="TNJ26322.1"/>
    <property type="molecule type" value="Genomic_DNA"/>
</dbReference>
<protein>
    <submittedName>
        <fullName evidence="2">Uncharacterized protein</fullName>
    </submittedName>
</protein>
<evidence type="ECO:0000313" key="2">
    <source>
        <dbReference type="EMBL" id="TNJ26322.1"/>
    </source>
</evidence>
<keyword evidence="3" id="KW-1185">Reference proteome</keyword>
<dbReference type="VEuPathDB" id="GiardiaDB:GMRT_13357"/>
<name>A0A4Z1SL11_GIAMU</name>
<feature type="transmembrane region" description="Helical" evidence="1">
    <location>
        <begin position="81"/>
        <end position="106"/>
    </location>
</feature>
<keyword evidence="1" id="KW-0472">Membrane</keyword>
<gene>
    <name evidence="2" type="ORF">GMRT_13357</name>
</gene>
<keyword evidence="1" id="KW-0812">Transmembrane</keyword>
<reference evidence="2 3" key="1">
    <citation type="submission" date="2019-05" db="EMBL/GenBank/DDBJ databases">
        <title>The compact genome of Giardia muris reveals important steps in the evolution of intestinal protozoan parasites.</title>
        <authorList>
            <person name="Xu F."/>
            <person name="Jimenez-Gonzalez A."/>
            <person name="Einarsson E."/>
            <person name="Astvaldsson A."/>
            <person name="Peirasmaki D."/>
            <person name="Eckmann L."/>
            <person name="Andersson J.O."/>
            <person name="Svard S.G."/>
            <person name="Jerlstrom-Hultqvist J."/>
        </authorList>
    </citation>
    <scope>NUCLEOTIDE SEQUENCE [LARGE SCALE GENOMIC DNA]</scope>
    <source>
        <strain evidence="2 3">Roberts-Thomson</strain>
    </source>
</reference>
<evidence type="ECO:0000313" key="3">
    <source>
        <dbReference type="Proteomes" id="UP000315496"/>
    </source>
</evidence>
<evidence type="ECO:0000256" key="1">
    <source>
        <dbReference type="SAM" id="Phobius"/>
    </source>
</evidence>
<proteinExistence type="predicted"/>